<keyword evidence="3" id="KW-1185">Reference proteome</keyword>
<gene>
    <name evidence="2" type="ORF">C472_14441</name>
</gene>
<feature type="transmembrane region" description="Helical" evidence="1">
    <location>
        <begin position="88"/>
        <end position="121"/>
    </location>
</feature>
<dbReference type="PATRIC" id="fig|1227485.3.peg.2841"/>
<name>M0DFW1_9EURY</name>
<sequence length="126" mass="12410">MDTENTLLNAVVGAVASVLLSFTGIGPLLGGAVAGYLNSDGTAESGDGLRVGALSGFIASIPIVGLLLVGLVLLPFLGIFAFPLEVGLTVGVIAVLTVIAVLGGVGYSVVLSALGGLLGVYLKEEL</sequence>
<evidence type="ECO:0000256" key="1">
    <source>
        <dbReference type="SAM" id="Phobius"/>
    </source>
</evidence>
<protein>
    <recommendedName>
        <fullName evidence="4">DUF5518 domain-containing protein</fullName>
    </recommendedName>
</protein>
<dbReference type="EMBL" id="AOJD01000076">
    <property type="protein sequence ID" value="ELZ33607.1"/>
    <property type="molecule type" value="Genomic_DNA"/>
</dbReference>
<keyword evidence="1" id="KW-0812">Transmembrane</keyword>
<keyword evidence="1" id="KW-1133">Transmembrane helix</keyword>
<feature type="transmembrane region" description="Helical" evidence="1">
    <location>
        <begin position="49"/>
        <end position="82"/>
    </location>
</feature>
<dbReference type="AlphaFoldDB" id="M0DFW1"/>
<evidence type="ECO:0008006" key="4">
    <source>
        <dbReference type="Google" id="ProtNLM"/>
    </source>
</evidence>
<organism evidence="2 3">
    <name type="scientific">Halorubrum tebenquichense DSM 14210</name>
    <dbReference type="NCBI Taxonomy" id="1227485"/>
    <lineage>
        <taxon>Archaea</taxon>
        <taxon>Methanobacteriati</taxon>
        <taxon>Methanobacteriota</taxon>
        <taxon>Stenosarchaea group</taxon>
        <taxon>Halobacteria</taxon>
        <taxon>Halobacteriales</taxon>
        <taxon>Haloferacaceae</taxon>
        <taxon>Halorubrum</taxon>
    </lineage>
</organism>
<reference evidence="2 3" key="1">
    <citation type="journal article" date="2014" name="PLoS Genet.">
        <title>Phylogenetically driven sequencing of extremely halophilic archaea reveals strategies for static and dynamic osmo-response.</title>
        <authorList>
            <person name="Becker E.A."/>
            <person name="Seitzer P.M."/>
            <person name="Tritt A."/>
            <person name="Larsen D."/>
            <person name="Krusor M."/>
            <person name="Yao A.I."/>
            <person name="Wu D."/>
            <person name="Madern D."/>
            <person name="Eisen J.A."/>
            <person name="Darling A.E."/>
            <person name="Facciotti M.T."/>
        </authorList>
    </citation>
    <scope>NUCLEOTIDE SEQUENCE [LARGE SCALE GENOMIC DNA]</scope>
    <source>
        <strain evidence="2 3">DSM 14210</strain>
    </source>
</reference>
<feature type="transmembrane region" description="Helical" evidence="1">
    <location>
        <begin position="12"/>
        <end position="37"/>
    </location>
</feature>
<comment type="caution">
    <text evidence="2">The sequence shown here is derived from an EMBL/GenBank/DDBJ whole genome shotgun (WGS) entry which is preliminary data.</text>
</comment>
<dbReference type="RefSeq" id="WP_006630529.1">
    <property type="nucleotide sequence ID" value="NZ_AOJD01000076.1"/>
</dbReference>
<dbReference type="Proteomes" id="UP000011523">
    <property type="component" value="Unassembled WGS sequence"/>
</dbReference>
<keyword evidence="1" id="KW-0472">Membrane</keyword>
<evidence type="ECO:0000313" key="2">
    <source>
        <dbReference type="EMBL" id="ELZ33607.1"/>
    </source>
</evidence>
<evidence type="ECO:0000313" key="3">
    <source>
        <dbReference type="Proteomes" id="UP000011523"/>
    </source>
</evidence>
<proteinExistence type="predicted"/>
<dbReference type="OrthoDB" id="341846at2157"/>
<accession>M0DFW1</accession>
<dbReference type="InterPro" id="IPR040493">
    <property type="entry name" value="DUF5518"/>
</dbReference>
<dbReference type="Pfam" id="PF17647">
    <property type="entry name" value="DUF5518"/>
    <property type="match status" value="1"/>
</dbReference>